<dbReference type="Gene3D" id="3.90.930.50">
    <property type="match status" value="1"/>
</dbReference>
<dbReference type="EMBL" id="RXNU01000003">
    <property type="protein sequence ID" value="RTR39432.1"/>
    <property type="molecule type" value="Genomic_DNA"/>
</dbReference>
<sequence length="247" mass="28330">MGFSTVQQSFMDYIKEPSRPLPIGTEARRMKVYRDLFFNNIDGFISSGFPVLKSLYSHDAWQALVQDFFVTHDCQSPIFVDIAQEFVIFLQSEYELKEDDPRFLLELAHYEYMELVISIAKDNPSQVKITGSVATECLCLSDTAKVLQYSYDVEHISEQYQPELPTPTPQYFCLYRDSEDEVVFLRLNPLAAQVLGYLSQSESVTFDTLVAWLFSAYPDMEESILIKGCREMIEGLANKGVIKEGKQ</sequence>
<dbReference type="Pfam" id="PF09836">
    <property type="entry name" value="DUF2063"/>
    <property type="match status" value="1"/>
</dbReference>
<reference evidence="3 4" key="1">
    <citation type="submission" date="2018-12" db="EMBL/GenBank/DDBJ databases">
        <authorList>
            <person name="Yu L."/>
        </authorList>
    </citation>
    <scope>NUCLEOTIDE SEQUENCE [LARGE SCALE GENOMIC DNA]</scope>
    <source>
        <strain evidence="3 4">HAW-EB2</strain>
    </source>
</reference>
<dbReference type="Pfam" id="PF22106">
    <property type="entry name" value="NGO1945_C"/>
    <property type="match status" value="1"/>
</dbReference>
<organism evidence="3 4">
    <name type="scientific">Shewanella canadensis</name>
    <dbReference type="NCBI Taxonomy" id="271096"/>
    <lineage>
        <taxon>Bacteria</taxon>
        <taxon>Pseudomonadati</taxon>
        <taxon>Pseudomonadota</taxon>
        <taxon>Gammaproteobacteria</taxon>
        <taxon>Alteromonadales</taxon>
        <taxon>Shewanellaceae</taxon>
        <taxon>Shewanella</taxon>
    </lineage>
</organism>
<dbReference type="AlphaFoldDB" id="A0A3S0ITK9"/>
<dbReference type="Gene3D" id="1.10.150.690">
    <property type="entry name" value="DUF2063"/>
    <property type="match status" value="1"/>
</dbReference>
<dbReference type="RefSeq" id="WP_126519461.1">
    <property type="nucleotide sequence ID" value="NZ_RXNU01000003.1"/>
</dbReference>
<name>A0A3S0ITK9_9GAMM</name>
<dbReference type="InterPro" id="IPR044922">
    <property type="entry name" value="DUF2063_N_sf"/>
</dbReference>
<accession>A0A3S0ITK9</accession>
<dbReference type="Proteomes" id="UP000267448">
    <property type="component" value="Unassembled WGS sequence"/>
</dbReference>
<comment type="caution">
    <text evidence="3">The sequence shown here is derived from an EMBL/GenBank/DDBJ whole genome shotgun (WGS) entry which is preliminary data.</text>
</comment>
<dbReference type="InterPro" id="IPR018640">
    <property type="entry name" value="DUF2063"/>
</dbReference>
<proteinExistence type="predicted"/>
<feature type="domain" description="NGO1945-like C-terminal" evidence="2">
    <location>
        <begin position="141"/>
        <end position="236"/>
    </location>
</feature>
<dbReference type="InterPro" id="IPR054098">
    <property type="entry name" value="NGO1945-like_C"/>
</dbReference>
<dbReference type="OrthoDB" id="4146344at2"/>
<gene>
    <name evidence="3" type="ORF">EKG38_06390</name>
</gene>
<evidence type="ECO:0000259" key="1">
    <source>
        <dbReference type="Pfam" id="PF09836"/>
    </source>
</evidence>
<keyword evidence="4" id="KW-1185">Reference proteome</keyword>
<evidence type="ECO:0000313" key="4">
    <source>
        <dbReference type="Proteomes" id="UP000267448"/>
    </source>
</evidence>
<feature type="domain" description="Putative DNA-binding" evidence="1">
    <location>
        <begin position="6"/>
        <end position="90"/>
    </location>
</feature>
<evidence type="ECO:0000259" key="2">
    <source>
        <dbReference type="Pfam" id="PF22106"/>
    </source>
</evidence>
<evidence type="ECO:0000313" key="3">
    <source>
        <dbReference type="EMBL" id="RTR39432.1"/>
    </source>
</evidence>
<protein>
    <submittedName>
        <fullName evidence="3">DUF2063 domain-containing protein</fullName>
    </submittedName>
</protein>